<dbReference type="SUPFAM" id="SSF51351">
    <property type="entry name" value="Triosephosphate isomerase (TIM)"/>
    <property type="match status" value="1"/>
</dbReference>
<keyword evidence="5 7" id="KW-0324">Glycolysis</keyword>
<proteinExistence type="inferred from homology"/>
<comment type="subunit">
    <text evidence="7 8">Homodimer.</text>
</comment>
<protein>
    <recommendedName>
        <fullName evidence="7 8">Triosephosphate isomerase</fullName>
        <shortName evidence="7">TIM</shortName>
        <shortName evidence="7">TPI</shortName>
        <ecNumber evidence="7 8">5.3.1.1</ecNumber>
    </recommendedName>
    <alternativeName>
        <fullName evidence="7">Triose-phosphate isomerase</fullName>
    </alternativeName>
</protein>
<dbReference type="GO" id="GO:0046166">
    <property type="term" value="P:glyceraldehyde-3-phosphate biosynthetic process"/>
    <property type="evidence" value="ECO:0007669"/>
    <property type="project" value="TreeGrafter"/>
</dbReference>
<comment type="caution">
    <text evidence="9">The sequence shown here is derived from an EMBL/GenBank/DDBJ whole genome shotgun (WGS) entry which is preliminary data.</text>
</comment>
<evidence type="ECO:0000256" key="4">
    <source>
        <dbReference type="ARBA" id="ARBA00022490"/>
    </source>
</evidence>
<feature type="binding site" evidence="7">
    <location>
        <begin position="12"/>
        <end position="14"/>
    </location>
    <ligand>
        <name>substrate</name>
    </ligand>
</feature>
<dbReference type="PROSITE" id="PS51440">
    <property type="entry name" value="TIM_2"/>
    <property type="match status" value="1"/>
</dbReference>
<dbReference type="NCBIfam" id="TIGR00419">
    <property type="entry name" value="tim"/>
    <property type="match status" value="1"/>
</dbReference>
<dbReference type="FunFam" id="3.20.20.70:FF:000016">
    <property type="entry name" value="Triosephosphate isomerase"/>
    <property type="match status" value="1"/>
</dbReference>
<comment type="pathway">
    <text evidence="7 8">Carbohydrate biosynthesis; gluconeogenesis.</text>
</comment>
<dbReference type="UniPathway" id="UPA00138"/>
<evidence type="ECO:0000256" key="5">
    <source>
        <dbReference type="ARBA" id="ARBA00023152"/>
    </source>
</evidence>
<feature type="binding site" evidence="7">
    <location>
        <position position="187"/>
    </location>
    <ligand>
        <name>substrate</name>
    </ligand>
</feature>
<comment type="catalytic activity">
    <reaction evidence="7 8">
        <text>D-glyceraldehyde 3-phosphate = dihydroxyacetone phosphate</text>
        <dbReference type="Rhea" id="RHEA:18585"/>
        <dbReference type="ChEBI" id="CHEBI:57642"/>
        <dbReference type="ChEBI" id="CHEBI:59776"/>
        <dbReference type="EC" id="5.3.1.1"/>
    </reaction>
</comment>
<accession>A0A369KQF2</accession>
<feature type="binding site" evidence="7">
    <location>
        <position position="227"/>
    </location>
    <ligand>
        <name>substrate</name>
    </ligand>
</feature>
<dbReference type="HAMAP" id="MF_00147_B">
    <property type="entry name" value="TIM_B"/>
    <property type="match status" value="1"/>
</dbReference>
<dbReference type="GO" id="GO:0004807">
    <property type="term" value="F:triose-phosphate isomerase activity"/>
    <property type="evidence" value="ECO:0007669"/>
    <property type="project" value="UniProtKB-UniRule"/>
</dbReference>
<keyword evidence="10" id="KW-1185">Reference proteome</keyword>
<dbReference type="InterPro" id="IPR022896">
    <property type="entry name" value="TrioseP_Isoase_bac/euk"/>
</dbReference>
<keyword evidence="3 7" id="KW-0312">Gluconeogenesis</keyword>
<evidence type="ECO:0000256" key="7">
    <source>
        <dbReference type="HAMAP-Rule" id="MF_00147"/>
    </source>
</evidence>
<comment type="similarity">
    <text evidence="2 7 8">Belongs to the triosephosphate isomerase family.</text>
</comment>
<comment type="pathway">
    <text evidence="1 7 8">Carbohydrate degradation; glycolysis; D-glyceraldehyde 3-phosphate from glycerone phosphate: step 1/1.</text>
</comment>
<keyword evidence="6 7" id="KW-0413">Isomerase</keyword>
<dbReference type="GO" id="GO:0019563">
    <property type="term" value="P:glycerol catabolic process"/>
    <property type="evidence" value="ECO:0007669"/>
    <property type="project" value="TreeGrafter"/>
</dbReference>
<comment type="function">
    <text evidence="7">Involved in the gluconeogenesis. Catalyzes stereospecifically the conversion of dihydroxyacetone phosphate (DHAP) to D-glyceraldehyde-3-phosphate (G3P).</text>
</comment>
<feature type="binding site" evidence="7">
    <location>
        <begin position="248"/>
        <end position="249"/>
    </location>
    <ligand>
        <name>substrate</name>
    </ligand>
</feature>
<dbReference type="PROSITE" id="PS00171">
    <property type="entry name" value="TIM_1"/>
    <property type="match status" value="1"/>
</dbReference>
<evidence type="ECO:0000256" key="2">
    <source>
        <dbReference type="ARBA" id="ARBA00007422"/>
    </source>
</evidence>
<evidence type="ECO:0000256" key="1">
    <source>
        <dbReference type="ARBA" id="ARBA00004680"/>
    </source>
</evidence>
<organism evidence="9 10">
    <name type="scientific">Spirobacillus cienkowskii</name>
    <dbReference type="NCBI Taxonomy" id="495820"/>
    <lineage>
        <taxon>Bacteria</taxon>
        <taxon>Pseudomonadati</taxon>
        <taxon>Bdellovibrionota</taxon>
        <taxon>Oligoflexia</taxon>
        <taxon>Silvanigrellales</taxon>
        <taxon>Spirobacillus</taxon>
    </lineage>
</organism>
<dbReference type="AlphaFoldDB" id="A0A369KQF2"/>
<dbReference type="Gene3D" id="3.20.20.70">
    <property type="entry name" value="Aldolase class I"/>
    <property type="match status" value="1"/>
</dbReference>
<comment type="subcellular location">
    <subcellularLocation>
        <location evidence="7 8">Cytoplasm</location>
    </subcellularLocation>
</comment>
<dbReference type="UniPathway" id="UPA00109">
    <property type="reaction ID" value="UER00189"/>
</dbReference>
<evidence type="ECO:0000313" key="9">
    <source>
        <dbReference type="EMBL" id="RDB35600.1"/>
    </source>
</evidence>
<dbReference type="InterPro" id="IPR013785">
    <property type="entry name" value="Aldolase_TIM"/>
</dbReference>
<dbReference type="GO" id="GO:0006096">
    <property type="term" value="P:glycolytic process"/>
    <property type="evidence" value="ECO:0007669"/>
    <property type="project" value="UniProtKB-UniRule"/>
</dbReference>
<name>A0A369KQF2_9BACT</name>
<keyword evidence="4 7" id="KW-0963">Cytoplasm</keyword>
<dbReference type="InterPro" id="IPR000652">
    <property type="entry name" value="Triosephosphate_isomerase"/>
</dbReference>
<dbReference type="PANTHER" id="PTHR21139:SF42">
    <property type="entry name" value="TRIOSEPHOSPHATE ISOMERASE"/>
    <property type="match status" value="1"/>
</dbReference>
<evidence type="ECO:0000256" key="3">
    <source>
        <dbReference type="ARBA" id="ARBA00022432"/>
    </source>
</evidence>
<evidence type="ECO:0000313" key="10">
    <source>
        <dbReference type="Proteomes" id="UP000253934"/>
    </source>
</evidence>
<dbReference type="Proteomes" id="UP000253934">
    <property type="component" value="Unassembled WGS sequence"/>
</dbReference>
<dbReference type="Pfam" id="PF00121">
    <property type="entry name" value="TIM"/>
    <property type="match status" value="1"/>
</dbReference>
<dbReference type="PANTHER" id="PTHR21139">
    <property type="entry name" value="TRIOSEPHOSPHATE ISOMERASE"/>
    <property type="match status" value="1"/>
</dbReference>
<gene>
    <name evidence="7" type="primary">tpiA</name>
    <name evidence="9" type="ORF">DCC88_09305</name>
</gene>
<dbReference type="CDD" id="cd00311">
    <property type="entry name" value="TIM"/>
    <property type="match status" value="1"/>
</dbReference>
<sequence>MSLVREKIIIGNWKMFKTPSSASTDFLQLANLLSSQKFKLEVGIAAPHLFLADLASKTQNSVTLFAQNAHWAKDGAFTGEVSVEMLNSVGVAGSLIGHSERRQMFGETNHTAGLRVGALLRSGLKAVLCIGETLQERESGQLQNILEKQLTEAFAAAAIADASELLGRSHNLQPLFSIAYEPVWAIGTGKAATSIEAQEAHAIIRNVMAKIFNSSTAEKIRILYGGSVKLSNVQEFINCKDIDGALVGGASLNSQEFFELCVKSCQ</sequence>
<dbReference type="InterPro" id="IPR020861">
    <property type="entry name" value="Triosephosphate_isomerase_AS"/>
</dbReference>
<dbReference type="GO" id="GO:0006094">
    <property type="term" value="P:gluconeogenesis"/>
    <property type="evidence" value="ECO:0007669"/>
    <property type="project" value="UniProtKB-UniRule"/>
</dbReference>
<feature type="active site" description="Proton acceptor" evidence="7">
    <location>
        <position position="181"/>
    </location>
</feature>
<evidence type="ECO:0000256" key="6">
    <source>
        <dbReference type="ARBA" id="ARBA00023235"/>
    </source>
</evidence>
<dbReference type="GO" id="GO:0005829">
    <property type="term" value="C:cytosol"/>
    <property type="evidence" value="ECO:0007669"/>
    <property type="project" value="TreeGrafter"/>
</dbReference>
<dbReference type="EC" id="5.3.1.1" evidence="7 8"/>
<reference evidence="9" key="1">
    <citation type="submission" date="2018-04" db="EMBL/GenBank/DDBJ databases">
        <title>Draft genome sequence of the Candidatus Spirobacillus cienkowskii, a pathogen of freshwater Daphnia species, reconstructed from hemolymph metagenomic reads.</title>
        <authorList>
            <person name="Bresciani L."/>
            <person name="Lemos L.N."/>
            <person name="Wale N."/>
            <person name="Lin J.Y."/>
            <person name="Fernandes G.R."/>
            <person name="Duffy M.A."/>
            <person name="Rodrigues J.M."/>
        </authorList>
    </citation>
    <scope>NUCLEOTIDE SEQUENCE [LARGE SCALE GENOMIC DNA]</scope>
    <source>
        <strain evidence="9">Binning01</strain>
    </source>
</reference>
<evidence type="ECO:0000256" key="8">
    <source>
        <dbReference type="RuleBase" id="RU363013"/>
    </source>
</evidence>
<dbReference type="InterPro" id="IPR035990">
    <property type="entry name" value="TIM_sf"/>
</dbReference>
<dbReference type="EMBL" id="QOVW01000080">
    <property type="protein sequence ID" value="RDB35600.1"/>
    <property type="molecule type" value="Genomic_DNA"/>
</dbReference>
<feature type="active site" description="Electrophile" evidence="7">
    <location>
        <position position="98"/>
    </location>
</feature>